<comment type="caution">
    <text evidence="1">The sequence shown here is derived from an EMBL/GenBank/DDBJ whole genome shotgun (WGS) entry which is preliminary data.</text>
</comment>
<evidence type="ECO:0000313" key="2">
    <source>
        <dbReference type="Proteomes" id="UP001372834"/>
    </source>
</evidence>
<reference evidence="1 2" key="1">
    <citation type="submission" date="2023-10" db="EMBL/GenBank/DDBJ databases">
        <title>Genomes of two closely related lineages of the louse Polyplax serrata with different host specificities.</title>
        <authorList>
            <person name="Martinu J."/>
            <person name="Tarabai H."/>
            <person name="Stefka J."/>
            <person name="Hypsa V."/>
        </authorList>
    </citation>
    <scope>NUCLEOTIDE SEQUENCE [LARGE SCALE GENOMIC DNA]</scope>
    <source>
        <strain evidence="1">HR10_N</strain>
    </source>
</reference>
<accession>A0AAN8SCH7</accession>
<organism evidence="1 2">
    <name type="scientific">Polyplax serrata</name>
    <name type="common">Common mouse louse</name>
    <dbReference type="NCBI Taxonomy" id="468196"/>
    <lineage>
        <taxon>Eukaryota</taxon>
        <taxon>Metazoa</taxon>
        <taxon>Ecdysozoa</taxon>
        <taxon>Arthropoda</taxon>
        <taxon>Hexapoda</taxon>
        <taxon>Insecta</taxon>
        <taxon>Pterygota</taxon>
        <taxon>Neoptera</taxon>
        <taxon>Paraneoptera</taxon>
        <taxon>Psocodea</taxon>
        <taxon>Troctomorpha</taxon>
        <taxon>Phthiraptera</taxon>
        <taxon>Anoplura</taxon>
        <taxon>Polyplacidae</taxon>
        <taxon>Polyplax</taxon>
    </lineage>
</organism>
<name>A0AAN8SCH7_POLSC</name>
<gene>
    <name evidence="1" type="ORF">RUM43_000460</name>
</gene>
<dbReference type="Proteomes" id="UP001372834">
    <property type="component" value="Unassembled WGS sequence"/>
</dbReference>
<proteinExistence type="predicted"/>
<evidence type="ECO:0000313" key="1">
    <source>
        <dbReference type="EMBL" id="KAK6644193.1"/>
    </source>
</evidence>
<protein>
    <submittedName>
        <fullName evidence="1">Uncharacterized protein</fullName>
    </submittedName>
</protein>
<dbReference type="EMBL" id="JAWJWE010000001">
    <property type="protein sequence ID" value="KAK6644193.1"/>
    <property type="molecule type" value="Genomic_DNA"/>
</dbReference>
<dbReference type="AlphaFoldDB" id="A0AAN8SCH7"/>
<sequence length="141" mass="16319">MTASERVEDDEEWQFSHKTIRFLAFLNKPNERKVIWKKPTASSDEMKFSHTAGPGTLRIGSYARNVKRVDGSGRRLAPRKICCYKTIDSLRPQSCDVFELSISKNSIYLFMEVIEINRTTTWCNLTHESVLIIAEAFTKQR</sequence>